<evidence type="ECO:0000313" key="3">
    <source>
        <dbReference type="Proteomes" id="UP000195139"/>
    </source>
</evidence>
<dbReference type="Proteomes" id="UP000195139">
    <property type="component" value="Unassembled WGS sequence"/>
</dbReference>
<sequence>MEIVIDRQSVSMGDDVISHKSIYNYIYKAL</sequence>
<protein>
    <submittedName>
        <fullName evidence="2">Uncharacterized protein</fullName>
    </submittedName>
</protein>
<evidence type="ECO:0000313" key="2">
    <source>
        <dbReference type="EMBL" id="OTO09522.1"/>
    </source>
</evidence>
<keyword evidence="3" id="KW-1185">Reference proteome</keyword>
<dbReference type="STRING" id="1834181.A5880_000201"/>
<accession>A0A242CIB6</accession>
<evidence type="ECO:0000313" key="1">
    <source>
        <dbReference type="EMBL" id="MEI5994713.1"/>
    </source>
</evidence>
<dbReference type="AlphaFoldDB" id="A0A242CIB6"/>
<organism evidence="2">
    <name type="scientific">Candidatus Enterococcus mansonii</name>
    <dbReference type="NCBI Taxonomy" id="1834181"/>
    <lineage>
        <taxon>Bacteria</taxon>
        <taxon>Bacillati</taxon>
        <taxon>Bacillota</taxon>
        <taxon>Bacilli</taxon>
        <taxon>Lactobacillales</taxon>
        <taxon>Enterococcaceae</taxon>
        <taxon>Enterococcus</taxon>
    </lineage>
</organism>
<proteinExistence type="predicted"/>
<dbReference type="EMBL" id="NGLE02000001">
    <property type="protein sequence ID" value="MEI5994713.1"/>
    <property type="molecule type" value="Genomic_DNA"/>
</dbReference>
<reference evidence="2" key="1">
    <citation type="submission" date="2017-05" db="EMBL/GenBank/DDBJ databases">
        <title>The Genome Sequence of Enterococcus sp. 4G2_DIV0659.</title>
        <authorList>
            <consortium name="The Broad Institute Genomics Platform"/>
            <consortium name="The Broad Institute Genomic Center for Infectious Diseases"/>
            <person name="Earl A."/>
            <person name="Manson A."/>
            <person name="Schwartman J."/>
            <person name="Gilmore M."/>
            <person name="Abouelleil A."/>
            <person name="Cao P."/>
            <person name="Chapman S."/>
            <person name="Cusick C."/>
            <person name="Shea T."/>
            <person name="Young S."/>
            <person name="Neafsey D."/>
            <person name="Nusbaum C."/>
            <person name="Birren B."/>
        </authorList>
    </citation>
    <scope>NUCLEOTIDE SEQUENCE [LARGE SCALE GENOMIC DNA]</scope>
    <source>
        <strain evidence="2">4G2_DIV0659</strain>
    </source>
</reference>
<comment type="caution">
    <text evidence="2">The sequence shown here is derived from an EMBL/GenBank/DDBJ whole genome shotgun (WGS) entry which is preliminary data.</text>
</comment>
<reference evidence="1 3" key="2">
    <citation type="submission" date="2018-07" db="EMBL/GenBank/DDBJ databases">
        <title>The Genome Sequence of Enterococcus sp. DIV0659b.</title>
        <authorList>
            <consortium name="The Broad Institute Genomics Platform"/>
            <consortium name="The Broad Institute Genomic Center for Infectious Diseases"/>
            <person name="Earl A."/>
            <person name="Manson A."/>
            <person name="Schwartman J."/>
            <person name="Gilmore M."/>
            <person name="Abouelleil A."/>
            <person name="Cao P."/>
            <person name="Chapman S."/>
            <person name="Cusick C."/>
            <person name="Shea T."/>
            <person name="Young S."/>
            <person name="Neafsey D."/>
            <person name="Nusbaum C."/>
            <person name="Birren B."/>
        </authorList>
    </citation>
    <scope>NUCLEOTIDE SEQUENCE [LARGE SCALE GENOMIC DNA]</scope>
    <source>
        <strain evidence="1 3">4G2_DIV0659</strain>
    </source>
</reference>
<dbReference type="EMBL" id="NGLE01000001">
    <property type="protein sequence ID" value="OTO09522.1"/>
    <property type="molecule type" value="Genomic_DNA"/>
</dbReference>
<gene>
    <name evidence="2" type="ORF">A5880_000201</name>
    <name evidence="1" type="ORF">A5880_002299</name>
</gene>
<name>A0A242CIB6_9ENTE</name>